<evidence type="ECO:0000256" key="2">
    <source>
        <dbReference type="ARBA" id="ARBA00004785"/>
    </source>
</evidence>
<dbReference type="GO" id="GO:0051989">
    <property type="term" value="F:coproporphyrinogen dehydrogenase activity"/>
    <property type="evidence" value="ECO:0007669"/>
    <property type="project" value="UniProtKB-EC"/>
</dbReference>
<evidence type="ECO:0000256" key="6">
    <source>
        <dbReference type="ARBA" id="ARBA00022490"/>
    </source>
</evidence>
<dbReference type="EC" id="1.3.98.3" evidence="15"/>
<comment type="similarity">
    <text evidence="3 15">Belongs to the anaerobic coproporphyrinogen-III oxidase family.</text>
</comment>
<evidence type="ECO:0000256" key="5">
    <source>
        <dbReference type="ARBA" id="ARBA00022485"/>
    </source>
</evidence>
<dbReference type="SMART" id="SM00729">
    <property type="entry name" value="Elp3"/>
    <property type="match status" value="1"/>
</dbReference>
<dbReference type="GO" id="GO:0005737">
    <property type="term" value="C:cytoplasm"/>
    <property type="evidence" value="ECO:0007669"/>
    <property type="project" value="UniProtKB-SubCell"/>
</dbReference>
<feature type="binding site" evidence="16">
    <location>
        <position position="330"/>
    </location>
    <ligand>
        <name>S-adenosyl-L-methionine</name>
        <dbReference type="ChEBI" id="CHEBI:59789"/>
        <label>1</label>
    </ligand>
</feature>
<comment type="catalytic activity">
    <reaction evidence="14 15">
        <text>coproporphyrinogen III + 2 S-adenosyl-L-methionine = protoporphyrinogen IX + 2 5'-deoxyadenosine + 2 L-methionine + 2 CO2</text>
        <dbReference type="Rhea" id="RHEA:15425"/>
        <dbReference type="ChEBI" id="CHEBI:16526"/>
        <dbReference type="ChEBI" id="CHEBI:17319"/>
        <dbReference type="ChEBI" id="CHEBI:57307"/>
        <dbReference type="ChEBI" id="CHEBI:57309"/>
        <dbReference type="ChEBI" id="CHEBI:57844"/>
        <dbReference type="ChEBI" id="CHEBI:59789"/>
        <dbReference type="EC" id="1.3.98.3"/>
    </reaction>
</comment>
<reference evidence="19 20" key="1">
    <citation type="submission" date="2017-08" db="EMBL/GenBank/DDBJ databases">
        <title>Infants hospitalized years apart are colonized by the same room-sourced microbial strains.</title>
        <authorList>
            <person name="Brooks B."/>
            <person name="Olm M.R."/>
            <person name="Firek B.A."/>
            <person name="Baker R."/>
            <person name="Thomas B.C."/>
            <person name="Morowitz M.J."/>
            <person name="Banfield J.F."/>
        </authorList>
    </citation>
    <scope>NUCLEOTIDE SEQUENCE [LARGE SCALE GENOMIC DNA]</scope>
    <source>
        <strain evidence="19">S2_006_000_R2_64</strain>
    </source>
</reference>
<feature type="binding site" evidence="16">
    <location>
        <position position="112"/>
    </location>
    <ligand>
        <name>S-adenosyl-L-methionine</name>
        <dbReference type="ChEBI" id="CHEBI:59789"/>
        <label>1</label>
    </ligand>
</feature>
<evidence type="ECO:0000256" key="7">
    <source>
        <dbReference type="ARBA" id="ARBA00022691"/>
    </source>
</evidence>
<dbReference type="NCBIfam" id="TIGR00538">
    <property type="entry name" value="hemN"/>
    <property type="match status" value="1"/>
</dbReference>
<dbReference type="Proteomes" id="UP000249739">
    <property type="component" value="Unassembled WGS sequence"/>
</dbReference>
<keyword evidence="10 15" id="KW-0408">Iron</keyword>
<dbReference type="PANTHER" id="PTHR13932:SF6">
    <property type="entry name" value="OXYGEN-INDEPENDENT COPROPORPHYRINOGEN III OXIDASE"/>
    <property type="match status" value="1"/>
</dbReference>
<feature type="binding site" evidence="17">
    <location>
        <position position="60"/>
    </location>
    <ligand>
        <name>[4Fe-4S] cluster</name>
        <dbReference type="ChEBI" id="CHEBI:49883"/>
        <note>4Fe-4S-S-AdoMet</note>
    </ligand>
</feature>
<feature type="binding site" evidence="16">
    <location>
        <position position="172"/>
    </location>
    <ligand>
        <name>S-adenosyl-L-methionine</name>
        <dbReference type="ChEBI" id="CHEBI:59789"/>
        <label>2</label>
    </ligand>
</feature>
<keyword evidence="7 15" id="KW-0949">S-adenosyl-L-methionine</keyword>
<dbReference type="InterPro" id="IPR006638">
    <property type="entry name" value="Elp3/MiaA/NifB-like_rSAM"/>
</dbReference>
<keyword evidence="11 15" id="KW-0411">Iron-sulfur</keyword>
<dbReference type="AlphaFoldDB" id="A0A2W5FQY5"/>
<dbReference type="InterPro" id="IPR007197">
    <property type="entry name" value="rSAM"/>
</dbReference>
<comment type="subunit">
    <text evidence="4">Monomer.</text>
</comment>
<feature type="domain" description="Radical SAM core" evidence="18">
    <location>
        <begin position="45"/>
        <end position="280"/>
    </location>
</feature>
<evidence type="ECO:0000256" key="14">
    <source>
        <dbReference type="ARBA" id="ARBA00048321"/>
    </source>
</evidence>
<evidence type="ECO:0000256" key="9">
    <source>
        <dbReference type="ARBA" id="ARBA00023002"/>
    </source>
</evidence>
<comment type="caution">
    <text evidence="19">The sequence shown here is derived from an EMBL/GenBank/DDBJ whole genome shotgun (WGS) entry which is preliminary data.</text>
</comment>
<dbReference type="GO" id="GO:0004109">
    <property type="term" value="F:coproporphyrinogen oxidase activity"/>
    <property type="evidence" value="ECO:0007669"/>
    <property type="project" value="InterPro"/>
</dbReference>
<dbReference type="SFLD" id="SFLDS00029">
    <property type="entry name" value="Radical_SAM"/>
    <property type="match status" value="1"/>
</dbReference>
<protein>
    <recommendedName>
        <fullName evidence="15">Coproporphyrinogen-III oxidase</fullName>
        <ecNumber evidence="15">1.3.98.3</ecNumber>
    </recommendedName>
</protein>
<feature type="binding site" evidence="17">
    <location>
        <position position="67"/>
    </location>
    <ligand>
        <name>[4Fe-4S] cluster</name>
        <dbReference type="ChEBI" id="CHEBI:49883"/>
        <note>4Fe-4S-S-AdoMet</note>
    </ligand>
</feature>
<proteinExistence type="inferred from homology"/>
<evidence type="ECO:0000256" key="13">
    <source>
        <dbReference type="ARBA" id="ARBA00024295"/>
    </source>
</evidence>
<keyword evidence="9 15" id="KW-0560">Oxidoreductase</keyword>
<dbReference type="SFLD" id="SFLDG01065">
    <property type="entry name" value="anaerobic_coproporphyrinogen-I"/>
    <property type="match status" value="1"/>
</dbReference>
<comment type="pathway">
    <text evidence="2 15">Porphyrin-containing compound metabolism; protoporphyrin-IX biosynthesis; protoporphyrinogen-IX from coproporphyrinogen-III (AdoMet route): step 1/1.</text>
</comment>
<evidence type="ECO:0000256" key="4">
    <source>
        <dbReference type="ARBA" id="ARBA00011245"/>
    </source>
</evidence>
<comment type="cofactor">
    <cofactor evidence="15 17">
        <name>[4Fe-4S] cluster</name>
        <dbReference type="ChEBI" id="CHEBI:49883"/>
    </cofactor>
    <text evidence="15 17">Binds 1 [4Fe-4S] cluster. The cluster is coordinated with 3 cysteines and an exchangeable S-adenosyl-L-methionine.</text>
</comment>
<dbReference type="InterPro" id="IPR004558">
    <property type="entry name" value="Coprogen_oxidase_HemN"/>
</dbReference>
<feature type="binding site" evidence="16">
    <location>
        <begin position="66"/>
        <end position="68"/>
    </location>
    <ligand>
        <name>S-adenosyl-L-methionine</name>
        <dbReference type="ChEBI" id="CHEBI:59789"/>
        <label>2</label>
    </ligand>
</feature>
<accession>A0A2W5FQY5</accession>
<feature type="binding site" evidence="16">
    <location>
        <begin position="113"/>
        <end position="114"/>
    </location>
    <ligand>
        <name>S-adenosyl-L-methionine</name>
        <dbReference type="ChEBI" id="CHEBI:59789"/>
        <label>2</label>
    </ligand>
</feature>
<evidence type="ECO:0000313" key="19">
    <source>
        <dbReference type="EMBL" id="PZP56834.1"/>
    </source>
</evidence>
<keyword evidence="8 15" id="KW-0479">Metal-binding</keyword>
<evidence type="ECO:0000256" key="11">
    <source>
        <dbReference type="ARBA" id="ARBA00023014"/>
    </source>
</evidence>
<keyword evidence="6 15" id="KW-0963">Cytoplasm</keyword>
<feature type="binding site" evidence="16">
    <location>
        <position position="54"/>
    </location>
    <ligand>
        <name>S-adenosyl-L-methionine</name>
        <dbReference type="ChEBI" id="CHEBI:59789"/>
        <label>1</label>
    </ligand>
</feature>
<dbReference type="SUPFAM" id="SSF102114">
    <property type="entry name" value="Radical SAM enzymes"/>
    <property type="match status" value="1"/>
</dbReference>
<dbReference type="PROSITE" id="PS51918">
    <property type="entry name" value="RADICAL_SAM"/>
    <property type="match status" value="1"/>
</dbReference>
<dbReference type="UniPathway" id="UPA00251">
    <property type="reaction ID" value="UER00323"/>
</dbReference>
<dbReference type="PIRSF" id="PIRSF000167">
    <property type="entry name" value="HemN"/>
    <property type="match status" value="1"/>
</dbReference>
<organism evidence="19 20">
    <name type="scientific">Micavibrio aeruginosavorus</name>
    <dbReference type="NCBI Taxonomy" id="349221"/>
    <lineage>
        <taxon>Bacteria</taxon>
        <taxon>Pseudomonadati</taxon>
        <taxon>Bdellovibrionota</taxon>
        <taxon>Bdellovibrionia</taxon>
        <taxon>Bdellovibrionales</taxon>
        <taxon>Pseudobdellovibrionaceae</taxon>
        <taxon>Micavibrio</taxon>
    </lineage>
</organism>
<dbReference type="Pfam" id="PF04055">
    <property type="entry name" value="Radical_SAM"/>
    <property type="match status" value="1"/>
</dbReference>
<dbReference type="InterPro" id="IPR034505">
    <property type="entry name" value="Coproporphyrinogen-III_oxidase"/>
</dbReference>
<feature type="binding site" evidence="16">
    <location>
        <position position="243"/>
    </location>
    <ligand>
        <name>S-adenosyl-L-methionine</name>
        <dbReference type="ChEBI" id="CHEBI:59789"/>
        <label>2</label>
    </ligand>
</feature>
<dbReference type="EMBL" id="QFOT01000014">
    <property type="protein sequence ID" value="PZP56834.1"/>
    <property type="molecule type" value="Genomic_DNA"/>
</dbReference>
<dbReference type="Gene3D" id="3.80.30.20">
    <property type="entry name" value="tm_1862 like domain"/>
    <property type="match status" value="1"/>
</dbReference>
<evidence type="ECO:0000256" key="17">
    <source>
        <dbReference type="PIRSR" id="PIRSR000167-2"/>
    </source>
</evidence>
<keyword evidence="5 15" id="KW-0004">4Fe-4S</keyword>
<evidence type="ECO:0000313" key="20">
    <source>
        <dbReference type="Proteomes" id="UP000249739"/>
    </source>
</evidence>
<dbReference type="GO" id="GO:0046872">
    <property type="term" value="F:metal ion binding"/>
    <property type="evidence" value="ECO:0007669"/>
    <property type="project" value="UniProtKB-KW"/>
</dbReference>
<evidence type="ECO:0000256" key="16">
    <source>
        <dbReference type="PIRSR" id="PIRSR000167-1"/>
    </source>
</evidence>
<dbReference type="InterPro" id="IPR058240">
    <property type="entry name" value="rSAM_sf"/>
</dbReference>
<dbReference type="InterPro" id="IPR023404">
    <property type="entry name" value="rSAM_horseshoe"/>
</dbReference>
<feature type="binding site" evidence="17">
    <location>
        <position position="64"/>
    </location>
    <ligand>
        <name>[4Fe-4S] cluster</name>
        <dbReference type="ChEBI" id="CHEBI:49883"/>
        <note>4Fe-4S-S-AdoMet</note>
    </ligand>
</feature>
<dbReference type="Gene3D" id="1.10.10.920">
    <property type="match status" value="1"/>
</dbReference>
<evidence type="ECO:0000256" key="10">
    <source>
        <dbReference type="ARBA" id="ARBA00023004"/>
    </source>
</evidence>
<evidence type="ECO:0000256" key="3">
    <source>
        <dbReference type="ARBA" id="ARBA00005493"/>
    </source>
</evidence>
<keyword evidence="12 15" id="KW-0627">Porphyrin biosynthesis</keyword>
<comment type="subcellular location">
    <subcellularLocation>
        <location evidence="1 15">Cytoplasm</location>
    </subcellularLocation>
</comment>
<dbReference type="PANTHER" id="PTHR13932">
    <property type="entry name" value="COPROPORPHYRINIGEN III OXIDASE"/>
    <property type="match status" value="1"/>
</dbReference>
<feature type="binding site" evidence="16">
    <location>
        <position position="184"/>
    </location>
    <ligand>
        <name>S-adenosyl-L-methionine</name>
        <dbReference type="ChEBI" id="CHEBI:59789"/>
        <label>2</label>
    </ligand>
</feature>
<evidence type="ECO:0000256" key="12">
    <source>
        <dbReference type="ARBA" id="ARBA00023244"/>
    </source>
</evidence>
<dbReference type="GO" id="GO:0006782">
    <property type="term" value="P:protoporphyrinogen IX biosynthetic process"/>
    <property type="evidence" value="ECO:0007669"/>
    <property type="project" value="UniProtKB-UniPathway"/>
</dbReference>
<feature type="binding site" evidence="16">
    <location>
        <position position="209"/>
    </location>
    <ligand>
        <name>S-adenosyl-L-methionine</name>
        <dbReference type="ChEBI" id="CHEBI:59789"/>
        <label>2</label>
    </ligand>
</feature>
<evidence type="ECO:0000256" key="1">
    <source>
        <dbReference type="ARBA" id="ARBA00004496"/>
    </source>
</evidence>
<sequence>MKDLLKKYDVQGPRYTSYPTVPCWDTTPTEDQWISHLSAELTKSITNGHGAALYLHIPFCEALCTFCACNRIITRKHERSMPYINAIHNEWEIYKTKLKRKSMPVSEIHIGGGTPTFMSPDELKLLLEPLLFDIELLPNAELSFEADPRVTSDEHLQTFYDLGFKRLSLGIQDYDPAVQKAIHREQSVEMVAKLMETSRAIGYTSINFDMVYGLPKQKLSSIEDTFKHVIAQKPDRIAFYAYAHVPWIENTGQRGFTEADLPSGDEKRALYELGRRMLEDAGYIEIGMDHFALPHDNLFTAARDKKLFRNFMGYVPGHVSPLISLGCSSISDSWTAFIQNEKDIKIYQDIVGKGRLPIAKGHILTEEDLYIRKHILEMMTQFETAWDTESPFLSGLKSRLEEAVNDNLIEMENGIVRLTDDGKPFIRNICMAFDARLQRQKPGSRIYSRTI</sequence>
<gene>
    <name evidence="19" type="primary">hemN</name>
    <name evidence="19" type="ORF">DI586_02385</name>
</gene>
<comment type="function">
    <text evidence="13">Involved in the heme biosynthesis. Catalyzes the anaerobic oxidative decarboxylation of propionate groups of rings A and B of coproporphyrinogen III to yield the vinyl groups in protoporphyrinogen IX.</text>
</comment>
<evidence type="ECO:0000256" key="15">
    <source>
        <dbReference type="PIRNR" id="PIRNR000167"/>
    </source>
</evidence>
<evidence type="ECO:0000259" key="18">
    <source>
        <dbReference type="PROSITE" id="PS51918"/>
    </source>
</evidence>
<dbReference type="GO" id="GO:0051539">
    <property type="term" value="F:4 iron, 4 sulfur cluster binding"/>
    <property type="evidence" value="ECO:0007669"/>
    <property type="project" value="UniProtKB-KW"/>
</dbReference>
<evidence type="ECO:0000256" key="8">
    <source>
        <dbReference type="ARBA" id="ARBA00022723"/>
    </source>
</evidence>
<dbReference type="CDD" id="cd01335">
    <property type="entry name" value="Radical_SAM"/>
    <property type="match status" value="1"/>
</dbReference>
<feature type="binding site" evidence="16">
    <location>
        <position position="145"/>
    </location>
    <ligand>
        <name>S-adenosyl-L-methionine</name>
        <dbReference type="ChEBI" id="CHEBI:59789"/>
        <label>1</label>
    </ligand>
</feature>
<name>A0A2W5FQY5_9BACT</name>